<dbReference type="OrthoDB" id="2156052at2759"/>
<accession>A0A0M8NXF6</accession>
<gene>
    <name evidence="1" type="ORF">ACN38_g7830</name>
</gene>
<evidence type="ECO:0000313" key="2">
    <source>
        <dbReference type="Proteomes" id="UP000037696"/>
    </source>
</evidence>
<comment type="caution">
    <text evidence="1">The sequence shown here is derived from an EMBL/GenBank/DDBJ whole genome shotgun (WGS) entry which is preliminary data.</text>
</comment>
<proteinExistence type="predicted"/>
<dbReference type="Proteomes" id="UP000037696">
    <property type="component" value="Unassembled WGS sequence"/>
</dbReference>
<name>A0A0M8NXF6_9EURO</name>
<dbReference type="EMBL" id="LHQQ01000136">
    <property type="protein sequence ID" value="KOS41306.1"/>
    <property type="molecule type" value="Genomic_DNA"/>
</dbReference>
<dbReference type="STRING" id="229535.A0A0M8NXF6"/>
<evidence type="ECO:0008006" key="3">
    <source>
        <dbReference type="Google" id="ProtNLM"/>
    </source>
</evidence>
<protein>
    <recommendedName>
        <fullName evidence="3">Protein kinase domain-containing protein</fullName>
    </recommendedName>
</protein>
<organism evidence="1 2">
    <name type="scientific">Penicillium nordicum</name>
    <dbReference type="NCBI Taxonomy" id="229535"/>
    <lineage>
        <taxon>Eukaryota</taxon>
        <taxon>Fungi</taxon>
        <taxon>Dikarya</taxon>
        <taxon>Ascomycota</taxon>
        <taxon>Pezizomycotina</taxon>
        <taxon>Eurotiomycetes</taxon>
        <taxon>Eurotiomycetidae</taxon>
        <taxon>Eurotiales</taxon>
        <taxon>Aspergillaceae</taxon>
        <taxon>Penicillium</taxon>
    </lineage>
</organism>
<evidence type="ECO:0000313" key="1">
    <source>
        <dbReference type="EMBL" id="KOS41306.1"/>
    </source>
</evidence>
<sequence>MFSGDIICSAKFPEGKILLLEKVPGEQLFGIWNSLPFAEKAHVFSECSSAIQTLRSISIRLLDSGRHNILYDRMSGKVTLVDFEAIDDLGGVRVTSLNPELVSIFGVTGMSQFIHGG</sequence>
<reference evidence="1 2" key="1">
    <citation type="submission" date="2015-08" db="EMBL/GenBank/DDBJ databases">
        <title>Genome sequencing of Penicillium nordicum.</title>
        <authorList>
            <person name="Nguyen H.D."/>
            <person name="Seifert K.A."/>
        </authorList>
    </citation>
    <scope>NUCLEOTIDE SEQUENCE [LARGE SCALE GENOMIC DNA]</scope>
    <source>
        <strain evidence="1 2">DAOMC 185683</strain>
    </source>
</reference>
<dbReference type="AlphaFoldDB" id="A0A0M8NXF6"/>
<keyword evidence="2" id="KW-1185">Reference proteome</keyword>